<dbReference type="EMBL" id="GBRH01185741">
    <property type="protein sequence ID" value="JAE12155.1"/>
    <property type="molecule type" value="Transcribed_RNA"/>
</dbReference>
<reference evidence="2" key="1">
    <citation type="submission" date="2014-09" db="EMBL/GenBank/DDBJ databases">
        <authorList>
            <person name="Magalhaes I.L.F."/>
            <person name="Oliveira U."/>
            <person name="Santos F.R."/>
            <person name="Vidigal T.H.D.A."/>
            <person name="Brescovit A.D."/>
            <person name="Santos A.J."/>
        </authorList>
    </citation>
    <scope>NUCLEOTIDE SEQUENCE</scope>
    <source>
        <tissue evidence="2">Shoot tissue taken approximately 20 cm above the soil surface</tissue>
    </source>
</reference>
<name>A0A0A9FGM0_ARUDO</name>
<accession>A0A0A9FGM0</accession>
<protein>
    <submittedName>
        <fullName evidence="2">Uncharacterized protein</fullName>
    </submittedName>
</protein>
<sequence>MQQNVLKLKCKSRAHSLMNTLNRKEMSKKDDVSQN</sequence>
<feature type="region of interest" description="Disordered" evidence="1">
    <location>
        <begin position="16"/>
        <end position="35"/>
    </location>
</feature>
<feature type="compositionally biased region" description="Basic and acidic residues" evidence="1">
    <location>
        <begin position="22"/>
        <end position="35"/>
    </location>
</feature>
<reference evidence="2" key="2">
    <citation type="journal article" date="2015" name="Data Brief">
        <title>Shoot transcriptome of the giant reed, Arundo donax.</title>
        <authorList>
            <person name="Barrero R.A."/>
            <person name="Guerrero F.D."/>
            <person name="Moolhuijzen P."/>
            <person name="Goolsby J.A."/>
            <person name="Tidwell J."/>
            <person name="Bellgard S.E."/>
            <person name="Bellgard M.I."/>
        </authorList>
    </citation>
    <scope>NUCLEOTIDE SEQUENCE</scope>
    <source>
        <tissue evidence="2">Shoot tissue taken approximately 20 cm above the soil surface</tissue>
    </source>
</reference>
<dbReference type="AlphaFoldDB" id="A0A0A9FGM0"/>
<evidence type="ECO:0000256" key="1">
    <source>
        <dbReference type="SAM" id="MobiDB-lite"/>
    </source>
</evidence>
<organism evidence="2">
    <name type="scientific">Arundo donax</name>
    <name type="common">Giant reed</name>
    <name type="synonym">Donax arundinaceus</name>
    <dbReference type="NCBI Taxonomy" id="35708"/>
    <lineage>
        <taxon>Eukaryota</taxon>
        <taxon>Viridiplantae</taxon>
        <taxon>Streptophyta</taxon>
        <taxon>Embryophyta</taxon>
        <taxon>Tracheophyta</taxon>
        <taxon>Spermatophyta</taxon>
        <taxon>Magnoliopsida</taxon>
        <taxon>Liliopsida</taxon>
        <taxon>Poales</taxon>
        <taxon>Poaceae</taxon>
        <taxon>PACMAD clade</taxon>
        <taxon>Arundinoideae</taxon>
        <taxon>Arundineae</taxon>
        <taxon>Arundo</taxon>
    </lineage>
</organism>
<evidence type="ECO:0000313" key="2">
    <source>
        <dbReference type="EMBL" id="JAE12155.1"/>
    </source>
</evidence>
<proteinExistence type="predicted"/>